<feature type="domain" description="O-methyltransferase dimerisation" evidence="1">
    <location>
        <begin position="163"/>
        <end position="240"/>
    </location>
</feature>
<evidence type="ECO:0000313" key="3">
    <source>
        <dbReference type="Proteomes" id="UP000186955"/>
    </source>
</evidence>
<sequence>MLFKAVISVLLVFSFYLALLVQFISQFWEKLGVISSSLRQKSILPPYSGNIDGTKSKITQLKGDSGGISKAALSFNNKSPANKSPSPNNDTSAIISLAKQISELSTQISSCFNASTNPEPNFSASSGDVPKTPEYESLRSSLNDTALDLLRLINGPKNTLRTYAFSHYDLAVLQVAVERGFFKFIPRQGSIAAGMLADKAQMDEDRTTRLLRFLATRRIFEEVGRDSGVFRHTAMSVVMARDENFHAMVHMQMDEMFKAASELSTQIDRSPYVSDNENSAFYARFGLPAYAYYEQNPQKGARFAQSMDAWSKCESALATCSLCTNFFPLQCLTE</sequence>
<dbReference type="GO" id="GO:0008168">
    <property type="term" value="F:methyltransferase activity"/>
    <property type="evidence" value="ECO:0007669"/>
    <property type="project" value="InterPro"/>
</dbReference>
<comment type="caution">
    <text evidence="2">The sequence shown here is derived from an EMBL/GenBank/DDBJ whole genome shotgun (WGS) entry which is preliminary data.</text>
</comment>
<accession>A0A1Q5SNE4</accession>
<dbReference type="Gene3D" id="1.10.10.10">
    <property type="entry name" value="Winged helix-like DNA-binding domain superfamily/Winged helix DNA-binding domain"/>
    <property type="match status" value="1"/>
</dbReference>
<dbReference type="PANTHER" id="PTHR43712:SF16">
    <property type="entry name" value="O-METHYLTRANSFERASE ELCB"/>
    <property type="match status" value="1"/>
</dbReference>
<keyword evidence="3" id="KW-1185">Reference proteome</keyword>
<dbReference type="PROSITE" id="PS51683">
    <property type="entry name" value="SAM_OMT_II"/>
    <property type="match status" value="1"/>
</dbReference>
<dbReference type="GO" id="GO:0046983">
    <property type="term" value="F:protein dimerization activity"/>
    <property type="evidence" value="ECO:0007669"/>
    <property type="project" value="InterPro"/>
</dbReference>
<organism evidence="2 3">
    <name type="scientific">Penicillium subrubescens</name>
    <dbReference type="NCBI Taxonomy" id="1316194"/>
    <lineage>
        <taxon>Eukaryota</taxon>
        <taxon>Fungi</taxon>
        <taxon>Dikarya</taxon>
        <taxon>Ascomycota</taxon>
        <taxon>Pezizomycotina</taxon>
        <taxon>Eurotiomycetes</taxon>
        <taxon>Eurotiomycetidae</taxon>
        <taxon>Eurotiales</taxon>
        <taxon>Aspergillaceae</taxon>
        <taxon>Penicillium</taxon>
    </lineage>
</organism>
<name>A0A1Q5SNE4_9EURO</name>
<gene>
    <name evidence="2" type="ORF">PENSUB_13597</name>
</gene>
<reference evidence="2 3" key="1">
    <citation type="submission" date="2016-10" db="EMBL/GenBank/DDBJ databases">
        <title>Genome sequence of the ascomycete fungus Penicillium subrubescens.</title>
        <authorList>
            <person name="De Vries R.P."/>
            <person name="Peng M."/>
            <person name="Dilokpimol A."/>
            <person name="Hilden K."/>
            <person name="Makela M.R."/>
            <person name="Grigoriev I."/>
            <person name="Riley R."/>
            <person name="Granchi Z."/>
        </authorList>
    </citation>
    <scope>NUCLEOTIDE SEQUENCE [LARGE SCALE GENOMIC DNA]</scope>
    <source>
        <strain evidence="2 3">CBS 132785</strain>
    </source>
</reference>
<evidence type="ECO:0000259" key="1">
    <source>
        <dbReference type="Pfam" id="PF08100"/>
    </source>
</evidence>
<dbReference type="InterPro" id="IPR036390">
    <property type="entry name" value="WH_DNA-bd_sf"/>
</dbReference>
<proteinExistence type="predicted"/>
<protein>
    <recommendedName>
        <fullName evidence="1">O-methyltransferase dimerisation domain-containing protein</fullName>
    </recommendedName>
</protein>
<dbReference type="EMBL" id="MNBE01000773">
    <property type="protein sequence ID" value="OKO89531.1"/>
    <property type="molecule type" value="Genomic_DNA"/>
</dbReference>
<dbReference type="AlphaFoldDB" id="A0A1Q5SNE4"/>
<evidence type="ECO:0000313" key="2">
    <source>
        <dbReference type="EMBL" id="OKO89531.1"/>
    </source>
</evidence>
<dbReference type="SUPFAM" id="SSF46785">
    <property type="entry name" value="Winged helix' DNA-binding domain"/>
    <property type="match status" value="1"/>
</dbReference>
<dbReference type="InterPro" id="IPR029063">
    <property type="entry name" value="SAM-dependent_MTases_sf"/>
</dbReference>
<dbReference type="InterPro" id="IPR012967">
    <property type="entry name" value="COMT_dimerisation"/>
</dbReference>
<dbReference type="PANTHER" id="PTHR43712">
    <property type="entry name" value="PUTATIVE (AFU_ORTHOLOGUE AFUA_4G14580)-RELATED"/>
    <property type="match status" value="1"/>
</dbReference>
<dbReference type="Pfam" id="PF08100">
    <property type="entry name" value="Dimerisation"/>
    <property type="match status" value="1"/>
</dbReference>
<dbReference type="InterPro" id="IPR036388">
    <property type="entry name" value="WH-like_DNA-bd_sf"/>
</dbReference>
<dbReference type="InterPro" id="IPR016461">
    <property type="entry name" value="COMT-like"/>
</dbReference>
<dbReference type="Proteomes" id="UP000186955">
    <property type="component" value="Unassembled WGS sequence"/>
</dbReference>
<dbReference type="Gene3D" id="3.40.50.150">
    <property type="entry name" value="Vaccinia Virus protein VP39"/>
    <property type="match status" value="1"/>
</dbReference>